<accession>A0A5M8PTR1</accession>
<comment type="caution">
    <text evidence="2">The sequence shown here is derived from an EMBL/GenBank/DDBJ whole genome shotgun (WGS) entry which is preliminary data.</text>
</comment>
<feature type="compositionally biased region" description="Basic and acidic residues" evidence="1">
    <location>
        <begin position="76"/>
        <end position="97"/>
    </location>
</feature>
<evidence type="ECO:0000256" key="1">
    <source>
        <dbReference type="SAM" id="MobiDB-lite"/>
    </source>
</evidence>
<organism evidence="2 3">
    <name type="scientific">Lasallia pustulata</name>
    <dbReference type="NCBI Taxonomy" id="136370"/>
    <lineage>
        <taxon>Eukaryota</taxon>
        <taxon>Fungi</taxon>
        <taxon>Dikarya</taxon>
        <taxon>Ascomycota</taxon>
        <taxon>Pezizomycotina</taxon>
        <taxon>Lecanoromycetes</taxon>
        <taxon>OSLEUM clade</taxon>
        <taxon>Umbilicariomycetidae</taxon>
        <taxon>Umbilicariales</taxon>
        <taxon>Umbilicariaceae</taxon>
        <taxon>Lasallia</taxon>
    </lineage>
</organism>
<dbReference type="OrthoDB" id="5400364at2759"/>
<name>A0A5M8PTR1_9LECA</name>
<proteinExistence type="predicted"/>
<feature type="compositionally biased region" description="Polar residues" evidence="1">
    <location>
        <begin position="194"/>
        <end position="209"/>
    </location>
</feature>
<dbReference type="EMBL" id="VXIT01000005">
    <property type="protein sequence ID" value="KAA6412395.1"/>
    <property type="molecule type" value="Genomic_DNA"/>
</dbReference>
<reference evidence="2 3" key="1">
    <citation type="submission" date="2019-09" db="EMBL/GenBank/DDBJ databases">
        <title>The hologenome of the rock-dwelling lichen Lasallia pustulata.</title>
        <authorList>
            <person name="Greshake Tzovaras B."/>
            <person name="Segers F."/>
            <person name="Bicker A."/>
            <person name="Dal Grande F."/>
            <person name="Otte J."/>
            <person name="Hankeln T."/>
            <person name="Schmitt I."/>
            <person name="Ebersberger I."/>
        </authorList>
    </citation>
    <scope>NUCLEOTIDE SEQUENCE [LARGE SCALE GENOMIC DNA]</scope>
    <source>
        <strain evidence="2">A1-1</strain>
    </source>
</reference>
<sequence>MSYLQSLLTEESGKRWIYPNQATIFGTEKDAEDTSNGLNTSRTYDRSGSEEDDDLPTIEELLFGARNAQEWQKTGSSDRHEREVVRPDKSIGTHDNDTDTNGFTALRNKPKPVFRPPPTLKPNGWDKRANSSRKEPGSPGDPIVVQDRDIDRCGDGASEEQGGNQGSLSTPSTSVAGPEAGCSTLDQKNKHDTPNTFPSNRSTLSSTPGKRTCGLEGGNCEGFTPDLLTDGNKKNS</sequence>
<feature type="region of interest" description="Disordered" evidence="1">
    <location>
        <begin position="26"/>
        <end position="236"/>
    </location>
</feature>
<feature type="compositionally biased region" description="Basic and acidic residues" evidence="1">
    <location>
        <begin position="124"/>
        <end position="136"/>
    </location>
</feature>
<protein>
    <submittedName>
        <fullName evidence="2">Uncharacterized protein</fullName>
    </submittedName>
</protein>
<gene>
    <name evidence="2" type="ORF">FRX48_03385</name>
</gene>
<evidence type="ECO:0000313" key="2">
    <source>
        <dbReference type="EMBL" id="KAA6412395.1"/>
    </source>
</evidence>
<evidence type="ECO:0000313" key="3">
    <source>
        <dbReference type="Proteomes" id="UP000324767"/>
    </source>
</evidence>
<dbReference type="AlphaFoldDB" id="A0A5M8PTR1"/>
<dbReference type="Proteomes" id="UP000324767">
    <property type="component" value="Unassembled WGS sequence"/>
</dbReference>
<feature type="compositionally biased region" description="Polar residues" evidence="1">
    <location>
        <begin position="166"/>
        <end position="175"/>
    </location>
</feature>